<evidence type="ECO:0000313" key="1">
    <source>
        <dbReference type="EMBL" id="NEU75539.1"/>
    </source>
</evidence>
<accession>A0A846HFH4</accession>
<organism evidence="1 2">
    <name type="scientific">Hassallia byssoidea VB512170</name>
    <dbReference type="NCBI Taxonomy" id="1304833"/>
    <lineage>
        <taxon>Bacteria</taxon>
        <taxon>Bacillati</taxon>
        <taxon>Cyanobacteriota</taxon>
        <taxon>Cyanophyceae</taxon>
        <taxon>Nostocales</taxon>
        <taxon>Tolypothrichaceae</taxon>
        <taxon>Hassallia</taxon>
    </lineage>
</organism>
<sequence>MLHKTLKALFGTFVGITAISGSLFMTPTAVRADDREYIYEVRDQLIEKAIASGLRGYSLSHEPMIDALYHGRSDYITINLRAGTSYGIVGVCDRDCRDLDIALYDSRGNLITSDLQDDDIPAITLTPSRSGTYRVRVDMASCNTNACYYGIGVFGQ</sequence>
<dbReference type="RefSeq" id="WP_039752380.1">
    <property type="nucleotide sequence ID" value="NZ_JTCM02000072.1"/>
</dbReference>
<evidence type="ECO:0000313" key="2">
    <source>
        <dbReference type="Proteomes" id="UP000031549"/>
    </source>
</evidence>
<evidence type="ECO:0008006" key="3">
    <source>
        <dbReference type="Google" id="ProtNLM"/>
    </source>
</evidence>
<reference evidence="1 2" key="1">
    <citation type="journal article" date="2015" name="Genome Announc.">
        <title>Draft Genome Sequence of Cyanobacterium Hassallia byssoidea Strain VB512170, Isolated from Monuments in India.</title>
        <authorList>
            <person name="Singh D."/>
            <person name="Chandrababunaidu M.M."/>
            <person name="Panda A."/>
            <person name="Sen D."/>
            <person name="Bhattacharyya S."/>
            <person name="Adhikary S.P."/>
            <person name="Tripathy S."/>
        </authorList>
    </citation>
    <scope>NUCLEOTIDE SEQUENCE [LARGE SCALE GENOMIC DNA]</scope>
    <source>
        <strain evidence="1 2">VB512170</strain>
    </source>
</reference>
<dbReference type="EMBL" id="JTCM02000072">
    <property type="protein sequence ID" value="NEU75539.1"/>
    <property type="molecule type" value="Genomic_DNA"/>
</dbReference>
<dbReference type="AlphaFoldDB" id="A0A846HFH4"/>
<name>A0A846HFH4_9CYAN</name>
<proteinExistence type="predicted"/>
<comment type="caution">
    <text evidence="1">The sequence shown here is derived from an EMBL/GenBank/DDBJ whole genome shotgun (WGS) entry which is preliminary data.</text>
</comment>
<gene>
    <name evidence="1" type="ORF">PI95_024010</name>
</gene>
<dbReference type="Proteomes" id="UP000031549">
    <property type="component" value="Unassembled WGS sequence"/>
</dbReference>
<dbReference type="Gene3D" id="2.60.120.380">
    <property type="match status" value="1"/>
</dbReference>
<protein>
    <recommendedName>
        <fullName evidence="3">Peptidase C-terminal archaeal/bacterial domain-containing protein</fullName>
    </recommendedName>
</protein>
<keyword evidence="2" id="KW-1185">Reference proteome</keyword>